<keyword evidence="1" id="KW-1133">Transmembrane helix</keyword>
<evidence type="ECO:0000313" key="3">
    <source>
        <dbReference type="Proteomes" id="UP000658733"/>
    </source>
</evidence>
<keyword evidence="1" id="KW-0472">Membrane</keyword>
<dbReference type="EMBL" id="JADIIN010000015">
    <property type="protein sequence ID" value="MBF4468047.1"/>
    <property type="molecule type" value="Genomic_DNA"/>
</dbReference>
<keyword evidence="1" id="KW-0812">Transmembrane</keyword>
<organism evidence="2 3">
    <name type="scientific">Methanobrevibacter arboriphilus</name>
    <dbReference type="NCBI Taxonomy" id="39441"/>
    <lineage>
        <taxon>Archaea</taxon>
        <taxon>Methanobacteriati</taxon>
        <taxon>Methanobacteriota</taxon>
        <taxon>Methanomada group</taxon>
        <taxon>Methanobacteria</taxon>
        <taxon>Methanobacteriales</taxon>
        <taxon>Methanobacteriaceae</taxon>
        <taxon>Methanobrevibacter</taxon>
    </lineage>
</organism>
<protein>
    <submittedName>
        <fullName evidence="2">Uncharacterized protein</fullName>
    </submittedName>
</protein>
<evidence type="ECO:0000256" key="1">
    <source>
        <dbReference type="SAM" id="Phobius"/>
    </source>
</evidence>
<comment type="caution">
    <text evidence="2">The sequence shown here is derived from an EMBL/GenBank/DDBJ whole genome shotgun (WGS) entry which is preliminary data.</text>
</comment>
<reference evidence="2" key="1">
    <citation type="submission" date="2020-10" db="EMBL/GenBank/DDBJ databases">
        <title>Dehalococcoides mccartyi of a TCE/Cr reducing biochatode.</title>
        <authorList>
            <person name="Matturro B."/>
        </authorList>
    </citation>
    <scope>NUCLEOTIDE SEQUENCE</scope>
    <source>
        <strain evidence="2">Bin4</strain>
    </source>
</reference>
<accession>A0A843A9R5</accession>
<feature type="transmembrane region" description="Helical" evidence="1">
    <location>
        <begin position="7"/>
        <end position="29"/>
    </location>
</feature>
<proteinExistence type="predicted"/>
<dbReference type="Proteomes" id="UP000658733">
    <property type="component" value="Unassembled WGS sequence"/>
</dbReference>
<evidence type="ECO:0000313" key="2">
    <source>
        <dbReference type="EMBL" id="MBF4468047.1"/>
    </source>
</evidence>
<sequence length="157" mass="18044">MNKKTIILIKVIIIILCLLLAVILINGYINEKENNNPTIEINGLKFTVTPEYEDYALNEFPGSTEYIFNMNGSSITVFSNTTQYENMLSHYKNRTHGLYMEKFTNQSTKTIKGKKVQIFSDNNGTKTYFFKINNLGVVFEYHNDLNINPETTIASSY</sequence>
<gene>
    <name evidence="2" type="ORF">ISP01_01445</name>
</gene>
<dbReference type="AlphaFoldDB" id="A0A843A9R5"/>
<name>A0A843A9R5_METAZ</name>